<accession>A0ABW7S7C7</accession>
<dbReference type="RefSeq" id="WP_398353427.1">
    <property type="nucleotide sequence ID" value="NZ_JBIQWK010000011.1"/>
</dbReference>
<comment type="caution">
    <text evidence="2">The sequence shown here is derived from an EMBL/GenBank/DDBJ whole genome shotgun (WGS) entry which is preliminary data.</text>
</comment>
<evidence type="ECO:0000256" key="1">
    <source>
        <dbReference type="SAM" id="Coils"/>
    </source>
</evidence>
<gene>
    <name evidence="2" type="ORF">ACH3YB_31615</name>
</gene>
<evidence type="ECO:0000313" key="2">
    <source>
        <dbReference type="EMBL" id="MFI0576184.1"/>
    </source>
</evidence>
<protein>
    <submittedName>
        <fullName evidence="2">Uncharacterized protein</fullName>
    </submittedName>
</protein>
<feature type="coiled-coil region" evidence="1">
    <location>
        <begin position="35"/>
        <end position="62"/>
    </location>
</feature>
<dbReference type="Proteomes" id="UP001610810">
    <property type="component" value="Unassembled WGS sequence"/>
</dbReference>
<evidence type="ECO:0000313" key="3">
    <source>
        <dbReference type="Proteomes" id="UP001610810"/>
    </source>
</evidence>
<keyword evidence="3" id="KW-1185">Reference proteome</keyword>
<keyword evidence="1" id="KW-0175">Coiled coil</keyword>
<reference evidence="2 3" key="1">
    <citation type="submission" date="2024-10" db="EMBL/GenBank/DDBJ databases">
        <authorList>
            <person name="Wannawong T."/>
            <person name="Kuncharoen N."/>
            <person name="Mhuantong W."/>
        </authorList>
    </citation>
    <scope>NUCLEOTIDE SEQUENCE [LARGE SCALE GENOMIC DNA]</scope>
    <source>
        <strain evidence="2 3">CALK1-4</strain>
    </source>
</reference>
<sequence length="147" mass="15743">MIEILLLSAGVGGTAAALWYAAPAGRGLHRYVVPRARLRADIVRLEREADELTCALLRLSTENTAIGKDRDAAHDALAETRLHNAELGKQLAAFDQLCSENTQLRADLANARAVRPLPVDDAPTVPQGVPVLPLPQAPFALKPGEPE</sequence>
<dbReference type="EMBL" id="JBIQWK010000011">
    <property type="protein sequence ID" value="MFI0576184.1"/>
    <property type="molecule type" value="Genomic_DNA"/>
</dbReference>
<organism evidence="2 3">
    <name type="scientific">Streptomyces tendae</name>
    <dbReference type="NCBI Taxonomy" id="1932"/>
    <lineage>
        <taxon>Bacteria</taxon>
        <taxon>Bacillati</taxon>
        <taxon>Actinomycetota</taxon>
        <taxon>Actinomycetes</taxon>
        <taxon>Kitasatosporales</taxon>
        <taxon>Streptomycetaceae</taxon>
        <taxon>Streptomyces</taxon>
    </lineage>
</organism>
<proteinExistence type="predicted"/>
<name>A0ABW7S7C7_STRTE</name>